<dbReference type="RefSeq" id="WP_191155885.1">
    <property type="nucleotide sequence ID" value="NZ_JACXAI010000003.1"/>
</dbReference>
<dbReference type="Gene3D" id="2.60.40.790">
    <property type="match status" value="1"/>
</dbReference>
<dbReference type="Pfam" id="PF00011">
    <property type="entry name" value="HSP20"/>
    <property type="match status" value="1"/>
</dbReference>
<evidence type="ECO:0000256" key="2">
    <source>
        <dbReference type="RuleBase" id="RU003616"/>
    </source>
</evidence>
<evidence type="ECO:0000313" key="5">
    <source>
        <dbReference type="Proteomes" id="UP000626844"/>
    </source>
</evidence>
<gene>
    <name evidence="4" type="ORF">IC621_03745</name>
</gene>
<dbReference type="CDD" id="cd06464">
    <property type="entry name" value="ACD_sHsps-like"/>
    <property type="match status" value="1"/>
</dbReference>
<sequence length="133" mass="15537">MGKPKRSRPTDLEGIEEWMGQFFSNIDDSDQFRIDLFETSSCYIVEAEVPSFISFDMIKIKVKNDCLYLTLDGLENREDFQDVLERIVILPFPLENKEIKAQVYNGMLEVKICKEKCCNRESCEIYINPDFTA</sequence>
<dbReference type="AlphaFoldDB" id="A0A926RWN7"/>
<protein>
    <submittedName>
        <fullName evidence="4">Hsp20 family protein</fullName>
    </submittedName>
</protein>
<comment type="caution">
    <text evidence="4">The sequence shown here is derived from an EMBL/GenBank/DDBJ whole genome shotgun (WGS) entry which is preliminary data.</text>
</comment>
<dbReference type="InterPro" id="IPR008978">
    <property type="entry name" value="HSP20-like_chaperone"/>
</dbReference>
<dbReference type="SUPFAM" id="SSF49764">
    <property type="entry name" value="HSP20-like chaperones"/>
    <property type="match status" value="1"/>
</dbReference>
<organism evidence="4 5">
    <name type="scientific">Metabacillus arenae</name>
    <dbReference type="NCBI Taxonomy" id="2771434"/>
    <lineage>
        <taxon>Bacteria</taxon>
        <taxon>Bacillati</taxon>
        <taxon>Bacillota</taxon>
        <taxon>Bacilli</taxon>
        <taxon>Bacillales</taxon>
        <taxon>Bacillaceae</taxon>
        <taxon>Metabacillus</taxon>
    </lineage>
</organism>
<keyword evidence="5" id="KW-1185">Reference proteome</keyword>
<dbReference type="InterPro" id="IPR002068">
    <property type="entry name" value="A-crystallin/Hsp20_dom"/>
</dbReference>
<evidence type="ECO:0000259" key="3">
    <source>
        <dbReference type="PROSITE" id="PS01031"/>
    </source>
</evidence>
<dbReference type="PROSITE" id="PS01031">
    <property type="entry name" value="SHSP"/>
    <property type="match status" value="1"/>
</dbReference>
<proteinExistence type="inferred from homology"/>
<evidence type="ECO:0000256" key="1">
    <source>
        <dbReference type="PROSITE-ProRule" id="PRU00285"/>
    </source>
</evidence>
<feature type="domain" description="SHSP" evidence="3">
    <location>
        <begin position="25"/>
        <end position="130"/>
    </location>
</feature>
<accession>A0A926RWN7</accession>
<name>A0A926RWN7_9BACI</name>
<evidence type="ECO:0000313" key="4">
    <source>
        <dbReference type="EMBL" id="MBD1379337.1"/>
    </source>
</evidence>
<dbReference type="EMBL" id="JACXAI010000003">
    <property type="protein sequence ID" value="MBD1379337.1"/>
    <property type="molecule type" value="Genomic_DNA"/>
</dbReference>
<dbReference type="Proteomes" id="UP000626844">
    <property type="component" value="Unassembled WGS sequence"/>
</dbReference>
<comment type="similarity">
    <text evidence="1 2">Belongs to the small heat shock protein (HSP20) family.</text>
</comment>
<reference evidence="4" key="1">
    <citation type="submission" date="2020-09" db="EMBL/GenBank/DDBJ databases">
        <title>A novel bacterium of genus Bacillus, isolated from South China Sea.</title>
        <authorList>
            <person name="Huang H."/>
            <person name="Mo K."/>
            <person name="Hu Y."/>
        </authorList>
    </citation>
    <scope>NUCLEOTIDE SEQUENCE</scope>
    <source>
        <strain evidence="4">IB182487</strain>
    </source>
</reference>